<organism evidence="3">
    <name type="scientific">Drosophila grimshawi</name>
    <name type="common">Hawaiian fruit fly</name>
    <name type="synonym">Idiomyia grimshawi</name>
    <dbReference type="NCBI Taxonomy" id="7222"/>
    <lineage>
        <taxon>Eukaryota</taxon>
        <taxon>Metazoa</taxon>
        <taxon>Ecdysozoa</taxon>
        <taxon>Arthropoda</taxon>
        <taxon>Hexapoda</taxon>
        <taxon>Insecta</taxon>
        <taxon>Pterygota</taxon>
        <taxon>Neoptera</taxon>
        <taxon>Endopterygota</taxon>
        <taxon>Diptera</taxon>
        <taxon>Brachycera</taxon>
        <taxon>Muscomorpha</taxon>
        <taxon>Ephydroidea</taxon>
        <taxon>Drosophilidae</taxon>
        <taxon>Drosophila</taxon>
        <taxon>Hawaiian Drosophila</taxon>
    </lineage>
</organism>
<dbReference type="Proteomes" id="UP000001070">
    <property type="component" value="Unassembled WGS sequence"/>
</dbReference>
<dbReference type="EMBL" id="CH916366">
    <property type="protein sequence ID" value="EDV97328.1"/>
    <property type="molecule type" value="Genomic_DNA"/>
</dbReference>
<feature type="compositionally biased region" description="Polar residues" evidence="1">
    <location>
        <begin position="93"/>
        <end position="106"/>
    </location>
</feature>
<name>B4IWS7_DROGR</name>
<dbReference type="HOGENOM" id="CLU_122549_0_0_1"/>
<dbReference type="eggNOG" id="ENOG502TF36">
    <property type="taxonomic scope" value="Eukaryota"/>
</dbReference>
<sequence>MMGAQSTSVAETAFEAKLSARQRADKRRRYGGRSAAAAGIHGHGRSSIGSVSAGIIKSFHDRFMSSAVSDASDYRVLRQRDAESGMTRLDLDSSGSSDVESLQGNISSSSSSVEDLFSNQTEREKLRRKLPERKTRRKRKVSDQRAVDPSISAAFRFRRYHTIYIHM</sequence>
<accession>B4IWS7</accession>
<reference evidence="2 3" key="1">
    <citation type="journal article" date="2007" name="Nature">
        <title>Evolution of genes and genomes on the Drosophila phylogeny.</title>
        <authorList>
            <consortium name="Drosophila 12 Genomes Consortium"/>
            <person name="Clark A.G."/>
            <person name="Eisen M.B."/>
            <person name="Smith D.R."/>
            <person name="Bergman C.M."/>
            <person name="Oliver B."/>
            <person name="Markow T.A."/>
            <person name="Kaufman T.C."/>
            <person name="Kellis M."/>
            <person name="Gelbart W."/>
            <person name="Iyer V.N."/>
            <person name="Pollard D.A."/>
            <person name="Sackton T.B."/>
            <person name="Larracuente A.M."/>
            <person name="Singh N.D."/>
            <person name="Abad J.P."/>
            <person name="Abt D.N."/>
            <person name="Adryan B."/>
            <person name="Aguade M."/>
            <person name="Akashi H."/>
            <person name="Anderson W.W."/>
            <person name="Aquadro C.F."/>
            <person name="Ardell D.H."/>
            <person name="Arguello R."/>
            <person name="Artieri C.G."/>
            <person name="Barbash D.A."/>
            <person name="Barker D."/>
            <person name="Barsanti P."/>
            <person name="Batterham P."/>
            <person name="Batzoglou S."/>
            <person name="Begun D."/>
            <person name="Bhutkar A."/>
            <person name="Blanco E."/>
            <person name="Bosak S.A."/>
            <person name="Bradley R.K."/>
            <person name="Brand A.D."/>
            <person name="Brent M.R."/>
            <person name="Brooks A.N."/>
            <person name="Brown R.H."/>
            <person name="Butlin R.K."/>
            <person name="Caggese C."/>
            <person name="Calvi B.R."/>
            <person name="Bernardo de Carvalho A."/>
            <person name="Caspi A."/>
            <person name="Castrezana S."/>
            <person name="Celniker S.E."/>
            <person name="Chang J.L."/>
            <person name="Chapple C."/>
            <person name="Chatterji S."/>
            <person name="Chinwalla A."/>
            <person name="Civetta A."/>
            <person name="Clifton S.W."/>
            <person name="Comeron J.M."/>
            <person name="Costello J.C."/>
            <person name="Coyne J.A."/>
            <person name="Daub J."/>
            <person name="David R.G."/>
            <person name="Delcher A.L."/>
            <person name="Delehaunty K."/>
            <person name="Do C.B."/>
            <person name="Ebling H."/>
            <person name="Edwards K."/>
            <person name="Eickbush T."/>
            <person name="Evans J.D."/>
            <person name="Filipski A."/>
            <person name="Findeiss S."/>
            <person name="Freyhult E."/>
            <person name="Fulton L."/>
            <person name="Fulton R."/>
            <person name="Garcia A.C."/>
            <person name="Gardiner A."/>
            <person name="Garfield D.A."/>
            <person name="Garvin B.E."/>
            <person name="Gibson G."/>
            <person name="Gilbert D."/>
            <person name="Gnerre S."/>
            <person name="Godfrey J."/>
            <person name="Good R."/>
            <person name="Gotea V."/>
            <person name="Gravely B."/>
            <person name="Greenberg A.J."/>
            <person name="Griffiths-Jones S."/>
            <person name="Gross S."/>
            <person name="Guigo R."/>
            <person name="Gustafson E.A."/>
            <person name="Haerty W."/>
            <person name="Hahn M.W."/>
            <person name="Halligan D.L."/>
            <person name="Halpern A.L."/>
            <person name="Halter G.M."/>
            <person name="Han M.V."/>
            <person name="Heger A."/>
            <person name="Hillier L."/>
            <person name="Hinrichs A.S."/>
            <person name="Holmes I."/>
            <person name="Hoskins R.A."/>
            <person name="Hubisz M.J."/>
            <person name="Hultmark D."/>
            <person name="Huntley M.A."/>
            <person name="Jaffe D.B."/>
            <person name="Jagadeeshan S."/>
            <person name="Jeck W.R."/>
            <person name="Johnson J."/>
            <person name="Jones C.D."/>
            <person name="Jordan W.C."/>
            <person name="Karpen G.H."/>
            <person name="Kataoka E."/>
            <person name="Keightley P.D."/>
            <person name="Kheradpour P."/>
            <person name="Kirkness E.F."/>
            <person name="Koerich L.B."/>
            <person name="Kristiansen K."/>
            <person name="Kudrna D."/>
            <person name="Kulathinal R.J."/>
            <person name="Kumar S."/>
            <person name="Kwok R."/>
            <person name="Lander E."/>
            <person name="Langley C.H."/>
            <person name="Lapoint R."/>
            <person name="Lazzaro B.P."/>
            <person name="Lee S.J."/>
            <person name="Levesque L."/>
            <person name="Li R."/>
            <person name="Lin C.F."/>
            <person name="Lin M.F."/>
            <person name="Lindblad-Toh K."/>
            <person name="Llopart A."/>
            <person name="Long M."/>
            <person name="Low L."/>
            <person name="Lozovsky E."/>
            <person name="Lu J."/>
            <person name="Luo M."/>
            <person name="Machado C.A."/>
            <person name="Makalowski W."/>
            <person name="Marzo M."/>
            <person name="Matsuda M."/>
            <person name="Matzkin L."/>
            <person name="McAllister B."/>
            <person name="McBride C.S."/>
            <person name="McKernan B."/>
            <person name="McKernan K."/>
            <person name="Mendez-Lago M."/>
            <person name="Minx P."/>
            <person name="Mollenhauer M.U."/>
            <person name="Montooth K."/>
            <person name="Mount S.M."/>
            <person name="Mu X."/>
            <person name="Myers E."/>
            <person name="Negre B."/>
            <person name="Newfeld S."/>
            <person name="Nielsen R."/>
            <person name="Noor M.A."/>
            <person name="O'Grady P."/>
            <person name="Pachter L."/>
            <person name="Papaceit M."/>
            <person name="Parisi M.J."/>
            <person name="Parisi M."/>
            <person name="Parts L."/>
            <person name="Pedersen J.S."/>
            <person name="Pesole G."/>
            <person name="Phillippy A.M."/>
            <person name="Ponting C.P."/>
            <person name="Pop M."/>
            <person name="Porcelli D."/>
            <person name="Powell J.R."/>
            <person name="Prohaska S."/>
            <person name="Pruitt K."/>
            <person name="Puig M."/>
            <person name="Quesneville H."/>
            <person name="Ram K.R."/>
            <person name="Rand D."/>
            <person name="Rasmussen M.D."/>
            <person name="Reed L.K."/>
            <person name="Reenan R."/>
            <person name="Reily A."/>
            <person name="Remington K.A."/>
            <person name="Rieger T.T."/>
            <person name="Ritchie M.G."/>
            <person name="Robin C."/>
            <person name="Rogers Y.H."/>
            <person name="Rohde C."/>
            <person name="Rozas J."/>
            <person name="Rubenfield M.J."/>
            <person name="Ruiz A."/>
            <person name="Russo S."/>
            <person name="Salzberg S.L."/>
            <person name="Sanchez-Gracia A."/>
            <person name="Saranga D.J."/>
            <person name="Sato H."/>
            <person name="Schaeffer S.W."/>
            <person name="Schatz M.C."/>
            <person name="Schlenke T."/>
            <person name="Schwartz R."/>
            <person name="Segarra C."/>
            <person name="Singh R.S."/>
            <person name="Sirot L."/>
            <person name="Sirota M."/>
            <person name="Sisneros N.B."/>
            <person name="Smith C.D."/>
            <person name="Smith T.F."/>
            <person name="Spieth J."/>
            <person name="Stage D.E."/>
            <person name="Stark A."/>
            <person name="Stephan W."/>
            <person name="Strausberg R.L."/>
            <person name="Strempel S."/>
            <person name="Sturgill D."/>
            <person name="Sutton G."/>
            <person name="Sutton G.G."/>
            <person name="Tao W."/>
            <person name="Teichmann S."/>
            <person name="Tobari Y.N."/>
            <person name="Tomimura Y."/>
            <person name="Tsolas J.M."/>
            <person name="Valente V.L."/>
            <person name="Venter E."/>
            <person name="Venter J.C."/>
            <person name="Vicario S."/>
            <person name="Vieira F.G."/>
            <person name="Vilella A.J."/>
            <person name="Villasante A."/>
            <person name="Walenz B."/>
            <person name="Wang J."/>
            <person name="Wasserman M."/>
            <person name="Watts T."/>
            <person name="Wilson D."/>
            <person name="Wilson R.K."/>
            <person name="Wing R.A."/>
            <person name="Wolfner M.F."/>
            <person name="Wong A."/>
            <person name="Wong G.K."/>
            <person name="Wu C.I."/>
            <person name="Wu G."/>
            <person name="Yamamoto D."/>
            <person name="Yang H.P."/>
            <person name="Yang S.P."/>
            <person name="Yorke J.A."/>
            <person name="Yoshida K."/>
            <person name="Zdobnov E."/>
            <person name="Zhang P."/>
            <person name="Zhang Y."/>
            <person name="Zimin A.V."/>
            <person name="Baldwin J."/>
            <person name="Abdouelleil A."/>
            <person name="Abdulkadir J."/>
            <person name="Abebe A."/>
            <person name="Abera B."/>
            <person name="Abreu J."/>
            <person name="Acer S.C."/>
            <person name="Aftuck L."/>
            <person name="Alexander A."/>
            <person name="An P."/>
            <person name="Anderson E."/>
            <person name="Anderson S."/>
            <person name="Arachi H."/>
            <person name="Azer M."/>
            <person name="Bachantsang P."/>
            <person name="Barry A."/>
            <person name="Bayul T."/>
            <person name="Berlin A."/>
            <person name="Bessette D."/>
            <person name="Bloom T."/>
            <person name="Blye J."/>
            <person name="Boguslavskiy L."/>
            <person name="Bonnet C."/>
            <person name="Boukhgalter B."/>
            <person name="Bourzgui I."/>
            <person name="Brown A."/>
            <person name="Cahill P."/>
            <person name="Channer S."/>
            <person name="Cheshatsang Y."/>
            <person name="Chuda L."/>
            <person name="Citroen M."/>
            <person name="Collymore A."/>
            <person name="Cooke P."/>
            <person name="Costello M."/>
            <person name="D'Aco K."/>
            <person name="Daza R."/>
            <person name="De Haan G."/>
            <person name="DeGray S."/>
            <person name="DeMaso C."/>
            <person name="Dhargay N."/>
            <person name="Dooley K."/>
            <person name="Dooley E."/>
            <person name="Doricent M."/>
            <person name="Dorje P."/>
            <person name="Dorjee K."/>
            <person name="Dupes A."/>
            <person name="Elong R."/>
            <person name="Falk J."/>
            <person name="Farina A."/>
            <person name="Faro S."/>
            <person name="Ferguson D."/>
            <person name="Fisher S."/>
            <person name="Foley C.D."/>
            <person name="Franke A."/>
            <person name="Friedrich D."/>
            <person name="Gadbois L."/>
            <person name="Gearin G."/>
            <person name="Gearin C.R."/>
            <person name="Giannoukos G."/>
            <person name="Goode T."/>
            <person name="Graham J."/>
            <person name="Grandbois E."/>
            <person name="Grewal S."/>
            <person name="Gyaltsen K."/>
            <person name="Hafez N."/>
            <person name="Hagos B."/>
            <person name="Hall J."/>
            <person name="Henson C."/>
            <person name="Hollinger A."/>
            <person name="Honan T."/>
            <person name="Huard M.D."/>
            <person name="Hughes L."/>
            <person name="Hurhula B."/>
            <person name="Husby M.E."/>
            <person name="Kamat A."/>
            <person name="Kanga B."/>
            <person name="Kashin S."/>
            <person name="Khazanovich D."/>
            <person name="Kisner P."/>
            <person name="Lance K."/>
            <person name="Lara M."/>
            <person name="Lee W."/>
            <person name="Lennon N."/>
            <person name="Letendre F."/>
            <person name="LeVine R."/>
            <person name="Lipovsky A."/>
            <person name="Liu X."/>
            <person name="Liu J."/>
            <person name="Liu S."/>
            <person name="Lokyitsang T."/>
            <person name="Lokyitsang Y."/>
            <person name="Lubonja R."/>
            <person name="Lui A."/>
            <person name="MacDonald P."/>
            <person name="Magnisalis V."/>
            <person name="Maru K."/>
            <person name="Matthews C."/>
            <person name="McCusker W."/>
            <person name="McDonough S."/>
            <person name="Mehta T."/>
            <person name="Meldrim J."/>
            <person name="Meneus L."/>
            <person name="Mihai O."/>
            <person name="Mihalev A."/>
            <person name="Mihova T."/>
            <person name="Mittelman R."/>
            <person name="Mlenga V."/>
            <person name="Montmayeur A."/>
            <person name="Mulrain L."/>
            <person name="Navidi A."/>
            <person name="Naylor J."/>
            <person name="Negash T."/>
            <person name="Nguyen T."/>
            <person name="Nguyen N."/>
            <person name="Nicol R."/>
            <person name="Norbu C."/>
            <person name="Norbu N."/>
            <person name="Novod N."/>
            <person name="O'Neill B."/>
            <person name="Osman S."/>
            <person name="Markiewicz E."/>
            <person name="Oyono O.L."/>
            <person name="Patti C."/>
            <person name="Phunkhang P."/>
            <person name="Pierre F."/>
            <person name="Priest M."/>
            <person name="Raghuraman S."/>
            <person name="Rege F."/>
            <person name="Reyes R."/>
            <person name="Rise C."/>
            <person name="Rogov P."/>
            <person name="Ross K."/>
            <person name="Ryan E."/>
            <person name="Settipalli S."/>
            <person name="Shea T."/>
            <person name="Sherpa N."/>
            <person name="Shi L."/>
            <person name="Shih D."/>
            <person name="Sparrow T."/>
            <person name="Spaulding J."/>
            <person name="Stalker J."/>
            <person name="Stange-Thomann N."/>
            <person name="Stavropoulos S."/>
            <person name="Stone C."/>
            <person name="Strader C."/>
            <person name="Tesfaye S."/>
            <person name="Thomson T."/>
            <person name="Thoulutsang Y."/>
            <person name="Thoulutsang D."/>
            <person name="Topham K."/>
            <person name="Topping I."/>
            <person name="Tsamla T."/>
            <person name="Vassiliev H."/>
            <person name="Vo A."/>
            <person name="Wangchuk T."/>
            <person name="Wangdi T."/>
            <person name="Weiand M."/>
            <person name="Wilkinson J."/>
            <person name="Wilson A."/>
            <person name="Yadav S."/>
            <person name="Young G."/>
            <person name="Yu Q."/>
            <person name="Zembek L."/>
            <person name="Zhong D."/>
            <person name="Zimmer A."/>
            <person name="Zwirko Z."/>
            <person name="Jaffe D.B."/>
            <person name="Alvarez P."/>
            <person name="Brockman W."/>
            <person name="Butler J."/>
            <person name="Chin C."/>
            <person name="Gnerre S."/>
            <person name="Grabherr M."/>
            <person name="Kleber M."/>
            <person name="Mauceli E."/>
            <person name="MacCallum I."/>
        </authorList>
    </citation>
    <scope>NUCLEOTIDE SEQUENCE [LARGE SCALE GENOMIC DNA]</scope>
    <source>
        <strain evidence="3">Tucson 15287-2541.00</strain>
    </source>
</reference>
<dbReference type="OMA" id="NARKKHE"/>
<protein>
    <submittedName>
        <fullName evidence="2">GH14754</fullName>
    </submittedName>
</protein>
<evidence type="ECO:0000313" key="2">
    <source>
        <dbReference type="EMBL" id="EDV97328.1"/>
    </source>
</evidence>
<proteinExistence type="predicted"/>
<evidence type="ECO:0000313" key="3">
    <source>
        <dbReference type="Proteomes" id="UP000001070"/>
    </source>
</evidence>
<dbReference type="OrthoDB" id="16520at2759"/>
<feature type="region of interest" description="Disordered" evidence="1">
    <location>
        <begin position="85"/>
        <end position="145"/>
    </location>
</feature>
<feature type="region of interest" description="Disordered" evidence="1">
    <location>
        <begin position="19"/>
        <end position="47"/>
    </location>
</feature>
<feature type="compositionally biased region" description="Low complexity" evidence="1">
    <location>
        <begin position="32"/>
        <end position="47"/>
    </location>
</feature>
<gene>
    <name evidence="2" type="primary">Dgri\GH14754</name>
    <name evidence="2" type="ORF">Dgri_GH14754</name>
</gene>
<evidence type="ECO:0000256" key="1">
    <source>
        <dbReference type="SAM" id="MobiDB-lite"/>
    </source>
</evidence>
<keyword evidence="3" id="KW-1185">Reference proteome</keyword>
<feature type="compositionally biased region" description="Basic residues" evidence="1">
    <location>
        <begin position="126"/>
        <end position="140"/>
    </location>
</feature>
<dbReference type="AlphaFoldDB" id="B4IWS7"/>